<evidence type="ECO:0000256" key="1">
    <source>
        <dbReference type="SAM" id="Phobius"/>
    </source>
</evidence>
<protein>
    <submittedName>
        <fullName evidence="2">Uncharacterized protein</fullName>
    </submittedName>
</protein>
<organism evidence="2 3">
    <name type="scientific">Sinorhizobium sojae CCBAU 05684</name>
    <dbReference type="NCBI Taxonomy" id="716928"/>
    <lineage>
        <taxon>Bacteria</taxon>
        <taxon>Pseudomonadati</taxon>
        <taxon>Pseudomonadota</taxon>
        <taxon>Alphaproteobacteria</taxon>
        <taxon>Hyphomicrobiales</taxon>
        <taxon>Rhizobiaceae</taxon>
        <taxon>Sinorhizobium/Ensifer group</taxon>
        <taxon>Sinorhizobium</taxon>
    </lineage>
</organism>
<evidence type="ECO:0000313" key="2">
    <source>
        <dbReference type="EMBL" id="ASY67111.1"/>
    </source>
</evidence>
<name>A0A249PMH8_9HYPH</name>
<accession>A0A249PMH8</accession>
<keyword evidence="3" id="KW-1185">Reference proteome</keyword>
<keyword evidence="2" id="KW-0614">Plasmid</keyword>
<dbReference type="Proteomes" id="UP000217211">
    <property type="component" value="Plasmid pSJ05684a"/>
</dbReference>
<dbReference type="KEGG" id="esj:SJ05684_a37970"/>
<evidence type="ECO:0000313" key="3">
    <source>
        <dbReference type="Proteomes" id="UP000217211"/>
    </source>
</evidence>
<gene>
    <name evidence="2" type="ORF">SJ05684_a37970</name>
</gene>
<proteinExistence type="predicted"/>
<keyword evidence="1" id="KW-0812">Transmembrane</keyword>
<keyword evidence="1" id="KW-0472">Membrane</keyword>
<feature type="transmembrane region" description="Helical" evidence="1">
    <location>
        <begin position="14"/>
        <end position="33"/>
    </location>
</feature>
<reference evidence="2 3" key="1">
    <citation type="submission" date="2017-08" db="EMBL/GenBank/DDBJ databases">
        <title>Multipartite genome sequences of Sinorhizobium species nodulating soybeans.</title>
        <authorList>
            <person name="Tian C.F."/>
        </authorList>
    </citation>
    <scope>NUCLEOTIDE SEQUENCE [LARGE SCALE GENOMIC DNA]</scope>
    <source>
        <strain evidence="2 3">CCBAU 05684</strain>
        <plasmid evidence="3">psj05684a</plasmid>
    </source>
</reference>
<dbReference type="AlphaFoldDB" id="A0A249PMH8"/>
<sequence length="38" mass="4405">MGEMIPRRATNMRYCARVVFDAWIAIAVLVLKAPQYHI</sequence>
<dbReference type="EMBL" id="CP023069">
    <property type="protein sequence ID" value="ASY67111.1"/>
    <property type="molecule type" value="Genomic_DNA"/>
</dbReference>
<geneLocation type="plasmid" evidence="3">
    <name>psj05684a</name>
</geneLocation>
<keyword evidence="1" id="KW-1133">Transmembrane helix</keyword>